<evidence type="ECO:0000313" key="1">
    <source>
        <dbReference type="EMBL" id="CAE7461177.1"/>
    </source>
</evidence>
<gene>
    <name evidence="1" type="ORF">SPIL2461_LOCUS11519</name>
</gene>
<dbReference type="Proteomes" id="UP000649617">
    <property type="component" value="Unassembled WGS sequence"/>
</dbReference>
<dbReference type="EMBL" id="CAJNIZ010022346">
    <property type="protein sequence ID" value="CAE7461177.1"/>
    <property type="molecule type" value="Genomic_DNA"/>
</dbReference>
<protein>
    <submittedName>
        <fullName evidence="1">Uncharacterized protein</fullName>
    </submittedName>
</protein>
<keyword evidence="2" id="KW-1185">Reference proteome</keyword>
<organism evidence="1 2">
    <name type="scientific">Symbiodinium pilosum</name>
    <name type="common">Dinoflagellate</name>
    <dbReference type="NCBI Taxonomy" id="2952"/>
    <lineage>
        <taxon>Eukaryota</taxon>
        <taxon>Sar</taxon>
        <taxon>Alveolata</taxon>
        <taxon>Dinophyceae</taxon>
        <taxon>Suessiales</taxon>
        <taxon>Symbiodiniaceae</taxon>
        <taxon>Symbiodinium</taxon>
    </lineage>
</organism>
<dbReference type="OrthoDB" id="436833at2759"/>
<comment type="caution">
    <text evidence="1">The sequence shown here is derived from an EMBL/GenBank/DDBJ whole genome shotgun (WGS) entry which is preliminary data.</text>
</comment>
<reference evidence="1" key="1">
    <citation type="submission" date="2021-02" db="EMBL/GenBank/DDBJ databases">
        <authorList>
            <person name="Dougan E. K."/>
            <person name="Rhodes N."/>
            <person name="Thang M."/>
            <person name="Chan C."/>
        </authorList>
    </citation>
    <scope>NUCLEOTIDE SEQUENCE</scope>
</reference>
<dbReference type="AlphaFoldDB" id="A0A812RZ62"/>
<name>A0A812RZ62_SYMPI</name>
<accession>A0A812RZ62</accession>
<evidence type="ECO:0000313" key="2">
    <source>
        <dbReference type="Proteomes" id="UP000649617"/>
    </source>
</evidence>
<sequence>MAAYPEASDFLCFCLERANEFSKRDWIASLTLLTVRKRFSIALPQFQEYSQLLVSRADVHFHDSVHLLLHRYGVLGYAPAVWQLLPLMVARVPLMTPKQISLCAWGLGRTLVHDDEAWTTLGAALCDQAREFALADLAMYAWGLAAVDRVSPSEIVVLKESVRNQLLGQTLPESSHNLCILLKAVGKLTPDDRRFLEWLLLLMLEAMETRTISFSAQGLTGIWAALGMLKWRPEDRMLEVLCEESRRLRLDHTFNQDMAAELARALLVLDVDDARPVYQVADYVARRGLSLRADTLLVLAEFFAARQVNHDVAWKRLGVRAQQRGVDLRLRDIDRLVVAFRRAGRGNQRIYGMLSLFLRLREDQAKYGAA</sequence>
<proteinExistence type="predicted"/>